<keyword evidence="3" id="KW-1185">Reference proteome</keyword>
<protein>
    <recommendedName>
        <fullName evidence="4">Extracellular membrane protein CFEM domain-containing protein</fullName>
    </recommendedName>
</protein>
<evidence type="ECO:0000313" key="3">
    <source>
        <dbReference type="Proteomes" id="UP000226192"/>
    </source>
</evidence>
<organism evidence="2 3">
    <name type="scientific">Ophiocordyceps australis</name>
    <dbReference type="NCBI Taxonomy" id="1399860"/>
    <lineage>
        <taxon>Eukaryota</taxon>
        <taxon>Fungi</taxon>
        <taxon>Dikarya</taxon>
        <taxon>Ascomycota</taxon>
        <taxon>Pezizomycotina</taxon>
        <taxon>Sordariomycetes</taxon>
        <taxon>Hypocreomycetidae</taxon>
        <taxon>Hypocreales</taxon>
        <taxon>Ophiocordycipitaceae</taxon>
        <taxon>Ophiocordyceps</taxon>
    </lineage>
</organism>
<dbReference type="Proteomes" id="UP000226192">
    <property type="component" value="Unassembled WGS sequence"/>
</dbReference>
<evidence type="ECO:0000256" key="1">
    <source>
        <dbReference type="SAM" id="SignalP"/>
    </source>
</evidence>
<evidence type="ECO:0000313" key="2">
    <source>
        <dbReference type="EMBL" id="PHH66016.1"/>
    </source>
</evidence>
<dbReference type="EMBL" id="NJET01000011">
    <property type="protein sequence ID" value="PHH66016.1"/>
    <property type="molecule type" value="Genomic_DNA"/>
</dbReference>
<proteinExistence type="predicted"/>
<feature type="chain" id="PRO_5013356125" description="Extracellular membrane protein CFEM domain-containing protein" evidence="1">
    <location>
        <begin position="18"/>
        <end position="113"/>
    </location>
</feature>
<feature type="signal peptide" evidence="1">
    <location>
        <begin position="1"/>
        <end position="17"/>
    </location>
</feature>
<evidence type="ECO:0008006" key="4">
    <source>
        <dbReference type="Google" id="ProtNLM"/>
    </source>
</evidence>
<comment type="caution">
    <text evidence="2">The sequence shown here is derived from an EMBL/GenBank/DDBJ whole genome shotgun (WGS) entry which is preliminary data.</text>
</comment>
<gene>
    <name evidence="2" type="ORF">CDD81_541</name>
</gene>
<dbReference type="AlphaFoldDB" id="A0A2C5YE86"/>
<keyword evidence="1" id="KW-0732">Signal</keyword>
<accession>A0A2C5YE86</accession>
<sequence>MKFLALNFAAIASMALAGPLVSRQLPADLIPGRDKLCDQLGKRPGHSLFLARDECNNAAIECFQSGQGATVDDMGDCLAQRVSEQGSSGPVEAEKNDAFLARLQGKAAQPGSA</sequence>
<reference evidence="2 3" key="1">
    <citation type="submission" date="2017-06" db="EMBL/GenBank/DDBJ databases">
        <title>Ant-infecting Ophiocordyceps genomes reveal a high diversity of potential behavioral manipulation genes and a possible major role for enterotoxins.</title>
        <authorList>
            <person name="De Bekker C."/>
            <person name="Evans H.C."/>
            <person name="Brachmann A."/>
            <person name="Hughes D.P."/>
        </authorList>
    </citation>
    <scope>NUCLEOTIDE SEQUENCE [LARGE SCALE GENOMIC DNA]</scope>
    <source>
        <strain evidence="2 3">Map64</strain>
    </source>
</reference>
<name>A0A2C5YE86_9HYPO</name>